<comment type="caution">
    <text evidence="8">The sequence shown here is derived from an EMBL/GenBank/DDBJ whole genome shotgun (WGS) entry which is preliminary data.</text>
</comment>
<evidence type="ECO:0000256" key="7">
    <source>
        <dbReference type="SAM" id="MobiDB-lite"/>
    </source>
</evidence>
<gene>
    <name evidence="5 8" type="primary">rpsU</name>
    <name evidence="8" type="ORF">ENK44_10995</name>
</gene>
<dbReference type="Proteomes" id="UP000885779">
    <property type="component" value="Unassembled WGS sequence"/>
</dbReference>
<dbReference type="HAMAP" id="MF_00358">
    <property type="entry name" value="Ribosomal_bS21"/>
    <property type="match status" value="1"/>
</dbReference>
<feature type="compositionally biased region" description="Basic residues" evidence="7">
    <location>
        <begin position="45"/>
        <end position="58"/>
    </location>
</feature>
<sequence>MITVKIRDNEPFEKAFKRFTKACEKSGLMADIKRHQHYEKPSEQRKRKMNQARRKMRKLMAEMNR</sequence>
<dbReference type="EMBL" id="DRQG01000105">
    <property type="protein sequence ID" value="HGY56222.1"/>
    <property type="molecule type" value="Genomic_DNA"/>
</dbReference>
<evidence type="ECO:0000256" key="1">
    <source>
        <dbReference type="ARBA" id="ARBA00006640"/>
    </source>
</evidence>
<dbReference type="NCBIfam" id="TIGR00030">
    <property type="entry name" value="S21p"/>
    <property type="match status" value="1"/>
</dbReference>
<dbReference type="AlphaFoldDB" id="A0A7V4WW54"/>
<dbReference type="InterPro" id="IPR001911">
    <property type="entry name" value="Ribosomal_bS21"/>
</dbReference>
<dbReference type="GO" id="GO:1990904">
    <property type="term" value="C:ribonucleoprotein complex"/>
    <property type="evidence" value="ECO:0007669"/>
    <property type="project" value="UniProtKB-KW"/>
</dbReference>
<dbReference type="PANTHER" id="PTHR21109:SF22">
    <property type="entry name" value="SMALL RIBOSOMAL SUBUNIT PROTEIN BS21"/>
    <property type="match status" value="1"/>
</dbReference>
<dbReference type="Gene3D" id="1.20.5.1150">
    <property type="entry name" value="Ribosomal protein S8"/>
    <property type="match status" value="1"/>
</dbReference>
<name>A0A7V4WW54_CALAY</name>
<dbReference type="InterPro" id="IPR038380">
    <property type="entry name" value="Ribosomal_bS21_sf"/>
</dbReference>
<evidence type="ECO:0000256" key="2">
    <source>
        <dbReference type="ARBA" id="ARBA00022980"/>
    </source>
</evidence>
<comment type="similarity">
    <text evidence="1 5 6">Belongs to the bacterial ribosomal protein bS21 family.</text>
</comment>
<reference evidence="8" key="1">
    <citation type="journal article" date="2020" name="mSystems">
        <title>Genome- and Community-Level Interaction Insights into Carbon Utilization and Element Cycling Functions of Hydrothermarchaeota in Hydrothermal Sediment.</title>
        <authorList>
            <person name="Zhou Z."/>
            <person name="Liu Y."/>
            <person name="Xu W."/>
            <person name="Pan J."/>
            <person name="Luo Z.H."/>
            <person name="Li M."/>
        </authorList>
    </citation>
    <scope>NUCLEOTIDE SEQUENCE [LARGE SCALE GENOMIC DNA]</scope>
    <source>
        <strain evidence="8">HyVt-577</strain>
    </source>
</reference>
<organism evidence="8">
    <name type="scientific">Caldithrix abyssi</name>
    <dbReference type="NCBI Taxonomy" id="187145"/>
    <lineage>
        <taxon>Bacteria</taxon>
        <taxon>Pseudomonadati</taxon>
        <taxon>Calditrichota</taxon>
        <taxon>Calditrichia</taxon>
        <taxon>Calditrichales</taxon>
        <taxon>Calditrichaceae</taxon>
        <taxon>Caldithrix</taxon>
    </lineage>
</organism>
<keyword evidence="2 5" id="KW-0689">Ribosomal protein</keyword>
<evidence type="ECO:0000256" key="4">
    <source>
        <dbReference type="ARBA" id="ARBA00035135"/>
    </source>
</evidence>
<evidence type="ECO:0000256" key="6">
    <source>
        <dbReference type="RuleBase" id="RU000667"/>
    </source>
</evidence>
<dbReference type="PANTHER" id="PTHR21109">
    <property type="entry name" value="MITOCHONDRIAL 28S RIBOSOMAL PROTEIN S21"/>
    <property type="match status" value="1"/>
</dbReference>
<dbReference type="PRINTS" id="PR00976">
    <property type="entry name" value="RIBOSOMALS21"/>
</dbReference>
<keyword evidence="3 5" id="KW-0687">Ribonucleoprotein</keyword>
<evidence type="ECO:0000313" key="8">
    <source>
        <dbReference type="EMBL" id="HGY56222.1"/>
    </source>
</evidence>
<dbReference type="GO" id="GO:0005840">
    <property type="term" value="C:ribosome"/>
    <property type="evidence" value="ECO:0007669"/>
    <property type="project" value="UniProtKB-KW"/>
</dbReference>
<evidence type="ECO:0000256" key="5">
    <source>
        <dbReference type="HAMAP-Rule" id="MF_00358"/>
    </source>
</evidence>
<dbReference type="GO" id="GO:0006412">
    <property type="term" value="P:translation"/>
    <property type="evidence" value="ECO:0007669"/>
    <property type="project" value="UniProtKB-UniRule"/>
</dbReference>
<protein>
    <recommendedName>
        <fullName evidence="4 5">Small ribosomal subunit protein bS21</fullName>
    </recommendedName>
</protein>
<evidence type="ECO:0000256" key="3">
    <source>
        <dbReference type="ARBA" id="ARBA00023274"/>
    </source>
</evidence>
<feature type="region of interest" description="Disordered" evidence="7">
    <location>
        <begin position="36"/>
        <end position="65"/>
    </location>
</feature>
<proteinExistence type="inferred from homology"/>
<accession>A0A7V4WW54</accession>
<dbReference type="Pfam" id="PF01165">
    <property type="entry name" value="Ribosomal_S21"/>
    <property type="match status" value="1"/>
</dbReference>
<dbReference type="GO" id="GO:0003735">
    <property type="term" value="F:structural constituent of ribosome"/>
    <property type="evidence" value="ECO:0007669"/>
    <property type="project" value="InterPro"/>
</dbReference>